<keyword evidence="4 9" id="KW-0808">Transferase</keyword>
<dbReference type="PANTHER" id="PTHR43442">
    <property type="entry name" value="GLUCONOKINASE-RELATED"/>
    <property type="match status" value="1"/>
</dbReference>
<reference evidence="10 11" key="1">
    <citation type="submission" date="2024-09" db="EMBL/GenBank/DDBJ databases">
        <title>Chromosome-scale assembly of Riccia fluitans.</title>
        <authorList>
            <person name="Paukszto L."/>
            <person name="Sawicki J."/>
            <person name="Karawczyk K."/>
            <person name="Piernik-Szablinska J."/>
            <person name="Szczecinska M."/>
            <person name="Mazdziarz M."/>
        </authorList>
    </citation>
    <scope>NUCLEOTIDE SEQUENCE [LARGE SCALE GENOMIC DNA]</scope>
    <source>
        <strain evidence="10">Rf_01</strain>
        <tissue evidence="10">Aerial parts of the thallus</tissue>
    </source>
</reference>
<dbReference type="FunFam" id="3.40.50.300:FF:000522">
    <property type="entry name" value="Gluconokinase"/>
    <property type="match status" value="1"/>
</dbReference>
<evidence type="ECO:0000256" key="4">
    <source>
        <dbReference type="ARBA" id="ARBA00022679"/>
    </source>
</evidence>
<evidence type="ECO:0000256" key="1">
    <source>
        <dbReference type="ARBA" id="ARBA00004875"/>
    </source>
</evidence>
<evidence type="ECO:0000256" key="8">
    <source>
        <dbReference type="ARBA" id="ARBA00048090"/>
    </source>
</evidence>
<keyword evidence="5 9" id="KW-0547">Nucleotide-binding</keyword>
<dbReference type="SUPFAM" id="SSF52540">
    <property type="entry name" value="P-loop containing nucleoside triphosphate hydrolases"/>
    <property type="match status" value="1"/>
</dbReference>
<dbReference type="EC" id="2.7.1.12" evidence="3 9"/>
<keyword evidence="7 9" id="KW-0067">ATP-binding</keyword>
<comment type="similarity">
    <text evidence="2 9">Belongs to the gluconokinase GntK/GntV family.</text>
</comment>
<sequence length="190" mass="21025">METSAEMNGGLVVVIMGVAGAGKSTIGELLSKDLNCPFVDADDFHPDENKDKMRNGIPLSEDDRRPWLEKLHDSVAGYLASGRAAILACSALRRSYRLVLRSAADGINPPGNVIFVHLKGPQELFETRLAARHKEGKHFMPPSLLQSQLDLLEEEDDTDFESCFITVDASLRPDALVSQIKHELYTRHNL</sequence>
<dbReference type="EMBL" id="JBHFFA010000007">
    <property type="protein sequence ID" value="KAL2612109.1"/>
    <property type="molecule type" value="Genomic_DNA"/>
</dbReference>
<evidence type="ECO:0000256" key="7">
    <source>
        <dbReference type="ARBA" id="ARBA00022840"/>
    </source>
</evidence>
<keyword evidence="11" id="KW-1185">Reference proteome</keyword>
<comment type="caution">
    <text evidence="10">The sequence shown here is derived from an EMBL/GenBank/DDBJ whole genome shotgun (WGS) entry which is preliminary data.</text>
</comment>
<dbReference type="Proteomes" id="UP001605036">
    <property type="component" value="Unassembled WGS sequence"/>
</dbReference>
<dbReference type="Pfam" id="PF13671">
    <property type="entry name" value="AAA_33"/>
    <property type="match status" value="1"/>
</dbReference>
<dbReference type="NCBIfam" id="TIGR01313">
    <property type="entry name" value="therm_gnt_kin"/>
    <property type="match status" value="1"/>
</dbReference>
<name>A0ABD1XT27_9MARC</name>
<keyword evidence="6 9" id="KW-0418">Kinase</keyword>
<dbReference type="AlphaFoldDB" id="A0ABD1XT27"/>
<evidence type="ECO:0000256" key="9">
    <source>
        <dbReference type="RuleBase" id="RU363066"/>
    </source>
</evidence>
<dbReference type="PANTHER" id="PTHR43442:SF3">
    <property type="entry name" value="GLUCONOKINASE-RELATED"/>
    <property type="match status" value="1"/>
</dbReference>
<gene>
    <name evidence="10" type="ORF">R1flu_023801</name>
</gene>
<protein>
    <recommendedName>
        <fullName evidence="3 9">Gluconokinase</fullName>
        <ecNumber evidence="3 9">2.7.1.12</ecNumber>
    </recommendedName>
</protein>
<evidence type="ECO:0000313" key="10">
    <source>
        <dbReference type="EMBL" id="KAL2612109.1"/>
    </source>
</evidence>
<dbReference type="CDD" id="cd02021">
    <property type="entry name" value="GntK"/>
    <property type="match status" value="1"/>
</dbReference>
<dbReference type="InterPro" id="IPR006001">
    <property type="entry name" value="Therm_gnt_kin"/>
</dbReference>
<dbReference type="InterPro" id="IPR027417">
    <property type="entry name" value="P-loop_NTPase"/>
</dbReference>
<evidence type="ECO:0000256" key="2">
    <source>
        <dbReference type="ARBA" id="ARBA00008420"/>
    </source>
</evidence>
<dbReference type="Gene3D" id="3.40.50.300">
    <property type="entry name" value="P-loop containing nucleotide triphosphate hydrolases"/>
    <property type="match status" value="1"/>
</dbReference>
<evidence type="ECO:0000256" key="6">
    <source>
        <dbReference type="ARBA" id="ARBA00022777"/>
    </source>
</evidence>
<dbReference type="GO" id="GO:0005524">
    <property type="term" value="F:ATP binding"/>
    <property type="evidence" value="ECO:0007669"/>
    <property type="project" value="UniProtKB-KW"/>
</dbReference>
<evidence type="ECO:0000313" key="11">
    <source>
        <dbReference type="Proteomes" id="UP001605036"/>
    </source>
</evidence>
<comment type="catalytic activity">
    <reaction evidence="8 9">
        <text>D-gluconate + ATP = 6-phospho-D-gluconate + ADP + H(+)</text>
        <dbReference type="Rhea" id="RHEA:19433"/>
        <dbReference type="ChEBI" id="CHEBI:15378"/>
        <dbReference type="ChEBI" id="CHEBI:18391"/>
        <dbReference type="ChEBI" id="CHEBI:30616"/>
        <dbReference type="ChEBI" id="CHEBI:58759"/>
        <dbReference type="ChEBI" id="CHEBI:456216"/>
        <dbReference type="EC" id="2.7.1.12"/>
    </reaction>
</comment>
<comment type="pathway">
    <text evidence="1 9">Carbohydrate acid metabolism; D-gluconate degradation.</text>
</comment>
<proteinExistence type="inferred from homology"/>
<evidence type="ECO:0000256" key="3">
    <source>
        <dbReference type="ARBA" id="ARBA00012054"/>
    </source>
</evidence>
<organism evidence="10 11">
    <name type="scientific">Riccia fluitans</name>
    <dbReference type="NCBI Taxonomy" id="41844"/>
    <lineage>
        <taxon>Eukaryota</taxon>
        <taxon>Viridiplantae</taxon>
        <taxon>Streptophyta</taxon>
        <taxon>Embryophyta</taxon>
        <taxon>Marchantiophyta</taxon>
        <taxon>Marchantiopsida</taxon>
        <taxon>Marchantiidae</taxon>
        <taxon>Marchantiales</taxon>
        <taxon>Ricciaceae</taxon>
        <taxon>Riccia</taxon>
    </lineage>
</organism>
<dbReference type="GO" id="GO:0046316">
    <property type="term" value="F:gluconokinase activity"/>
    <property type="evidence" value="ECO:0007669"/>
    <property type="project" value="UniProtKB-EC"/>
</dbReference>
<accession>A0ABD1XT27</accession>
<evidence type="ECO:0000256" key="5">
    <source>
        <dbReference type="ARBA" id="ARBA00022741"/>
    </source>
</evidence>